<dbReference type="Pfam" id="PF04825">
    <property type="entry name" value="Rad21_Rec8_N"/>
    <property type="match status" value="1"/>
</dbReference>
<feature type="compositionally biased region" description="Basic and acidic residues" evidence="4">
    <location>
        <begin position="412"/>
        <end position="421"/>
    </location>
</feature>
<feature type="region of interest" description="Disordered" evidence="4">
    <location>
        <begin position="263"/>
        <end position="304"/>
    </location>
</feature>
<dbReference type="OrthoDB" id="10071381at2759"/>
<accession>A0A0C3B0U6</accession>
<dbReference type="Gene3D" id="1.10.10.580">
    <property type="entry name" value="Structural maintenance of chromosome 1. Chain E"/>
    <property type="match status" value="1"/>
</dbReference>
<name>A0A0C3B0U6_SERVB</name>
<evidence type="ECO:0000259" key="5">
    <source>
        <dbReference type="Pfam" id="PF04824"/>
    </source>
</evidence>
<reference evidence="7 8" key="1">
    <citation type="submission" date="2014-04" db="EMBL/GenBank/DDBJ databases">
        <authorList>
            <consortium name="DOE Joint Genome Institute"/>
            <person name="Kuo A."/>
            <person name="Zuccaro A."/>
            <person name="Kohler A."/>
            <person name="Nagy L.G."/>
            <person name="Floudas D."/>
            <person name="Copeland A."/>
            <person name="Barry K.W."/>
            <person name="Cichocki N."/>
            <person name="Veneault-Fourrey C."/>
            <person name="LaButti K."/>
            <person name="Lindquist E.A."/>
            <person name="Lipzen A."/>
            <person name="Lundell T."/>
            <person name="Morin E."/>
            <person name="Murat C."/>
            <person name="Sun H."/>
            <person name="Tunlid A."/>
            <person name="Henrissat B."/>
            <person name="Grigoriev I.V."/>
            <person name="Hibbett D.S."/>
            <person name="Martin F."/>
            <person name="Nordberg H.P."/>
            <person name="Cantor M.N."/>
            <person name="Hua S.X."/>
        </authorList>
    </citation>
    <scope>NUCLEOTIDE SEQUENCE [LARGE SCALE GENOMIC DNA]</scope>
    <source>
        <strain evidence="7 8">MAFF 305830</strain>
    </source>
</reference>
<dbReference type="InterPro" id="IPR023093">
    <property type="entry name" value="ScpA-like_C"/>
</dbReference>
<dbReference type="EMBL" id="KN824284">
    <property type="protein sequence ID" value="KIM30395.1"/>
    <property type="molecule type" value="Genomic_DNA"/>
</dbReference>
<evidence type="ECO:0000256" key="1">
    <source>
        <dbReference type="ARBA" id="ARBA00004123"/>
    </source>
</evidence>
<dbReference type="GO" id="GO:0005634">
    <property type="term" value="C:nucleus"/>
    <property type="evidence" value="ECO:0007669"/>
    <property type="project" value="UniProtKB-SubCell"/>
</dbReference>
<sequence>MALFYADAILSKKGPLARVWLAAHYERKLSKAQTLQTDIGQSAKAIESRPLALRISGQLLLGVCRIYSRKAKYLLDDCNEALVKIKLAFRPGVVDMTDEQLAVPANAITLQGDGFNLDLFGDTWDFDTTRKSGGRHLAREADINLPMQEDFLMSIDGGGDWNLDMDGGFGDLDLNFGELDTNELEEDSMAVEVARDAAPARSTRESLASALQVRTNDADLDGVSMRTREGGDFGDMDLDIGEVAADLNLDFGDFMGDGGDFGMGGNTDGSRHSSPLTELGPTTPIDAEVDDIPAKKSPKKRKIKERKQVIDSVTELNDAANRRGTHGVSFTKADVSSITTQHGYLSDSVAVMRFMEIRADPVAHFFPTKVTEAGSFYCAAPPGLAPEISDLFLFPATQGAGQKRKGPVQNDRASKRQRLESEPVDDVEQLRGRVGSVAPSVDRFEAGGDGFDGFNDESGFIPNDESMPMDNFQFEVDDSLHIDQQAASSPSRPIEEGGKAYADEDCPVAMFDTQPMTQDTSIAASSPSKRDEKEANETVNKDGYSRNTVKAIGLLQQELKGLPRSRSGELSFGNLTEGGSRRAASSFFFELLVLGTRDCVKLSQNKAFSDIKIKGKERLWEGRAQDEAFAQ</sequence>
<dbReference type="InterPro" id="IPR006909">
    <property type="entry name" value="Rad21/Rec8_C_eu"/>
</dbReference>
<feature type="region of interest" description="Disordered" evidence="4">
    <location>
        <begin position="399"/>
        <end position="426"/>
    </location>
</feature>
<feature type="region of interest" description="Disordered" evidence="4">
    <location>
        <begin position="519"/>
        <end position="542"/>
    </location>
</feature>
<dbReference type="GO" id="GO:0030892">
    <property type="term" value="C:mitotic cohesin complex"/>
    <property type="evidence" value="ECO:0007669"/>
    <property type="project" value="TreeGrafter"/>
</dbReference>
<evidence type="ECO:0000313" key="7">
    <source>
        <dbReference type="EMBL" id="KIM30395.1"/>
    </source>
</evidence>
<keyword evidence="8" id="KW-1185">Reference proteome</keyword>
<evidence type="ECO:0008006" key="9">
    <source>
        <dbReference type="Google" id="ProtNLM"/>
    </source>
</evidence>
<evidence type="ECO:0000256" key="2">
    <source>
        <dbReference type="ARBA" id="ARBA00009870"/>
    </source>
</evidence>
<dbReference type="AlphaFoldDB" id="A0A0C3B0U6"/>
<reference evidence="8" key="2">
    <citation type="submission" date="2015-01" db="EMBL/GenBank/DDBJ databases">
        <title>Evolutionary Origins and Diversification of the Mycorrhizal Mutualists.</title>
        <authorList>
            <consortium name="DOE Joint Genome Institute"/>
            <consortium name="Mycorrhizal Genomics Consortium"/>
            <person name="Kohler A."/>
            <person name="Kuo A."/>
            <person name="Nagy L.G."/>
            <person name="Floudas D."/>
            <person name="Copeland A."/>
            <person name="Barry K.W."/>
            <person name="Cichocki N."/>
            <person name="Veneault-Fourrey C."/>
            <person name="LaButti K."/>
            <person name="Lindquist E.A."/>
            <person name="Lipzen A."/>
            <person name="Lundell T."/>
            <person name="Morin E."/>
            <person name="Murat C."/>
            <person name="Riley R."/>
            <person name="Ohm R."/>
            <person name="Sun H."/>
            <person name="Tunlid A."/>
            <person name="Henrissat B."/>
            <person name="Grigoriev I.V."/>
            <person name="Hibbett D.S."/>
            <person name="Martin F."/>
        </authorList>
    </citation>
    <scope>NUCLEOTIDE SEQUENCE [LARGE SCALE GENOMIC DNA]</scope>
    <source>
        <strain evidence="8">MAFF 305830</strain>
    </source>
</reference>
<dbReference type="PANTHER" id="PTHR12585">
    <property type="entry name" value="SCC1 / RAD21 FAMILY MEMBER"/>
    <property type="match status" value="1"/>
</dbReference>
<dbReference type="GO" id="GO:1990414">
    <property type="term" value="P:replication-born double-strand break repair via sister chromatid exchange"/>
    <property type="evidence" value="ECO:0007669"/>
    <property type="project" value="TreeGrafter"/>
</dbReference>
<dbReference type="GO" id="GO:0003682">
    <property type="term" value="F:chromatin binding"/>
    <property type="evidence" value="ECO:0007669"/>
    <property type="project" value="TreeGrafter"/>
</dbReference>
<dbReference type="InterPro" id="IPR036390">
    <property type="entry name" value="WH_DNA-bd_sf"/>
</dbReference>
<comment type="subcellular location">
    <subcellularLocation>
        <location evidence="1">Nucleus</location>
    </subcellularLocation>
</comment>
<gene>
    <name evidence="7" type="ORF">M408DRAFT_328009</name>
</gene>
<evidence type="ECO:0000256" key="4">
    <source>
        <dbReference type="SAM" id="MobiDB-lite"/>
    </source>
</evidence>
<dbReference type="STRING" id="933852.A0A0C3B0U6"/>
<feature type="region of interest" description="Disordered" evidence="4">
    <location>
        <begin position="441"/>
        <end position="467"/>
    </location>
</feature>
<feature type="compositionally biased region" description="Basic and acidic residues" evidence="4">
    <location>
        <begin position="528"/>
        <end position="542"/>
    </location>
</feature>
<protein>
    <recommendedName>
        <fullName evidence="9">Rad21/Rec8-like protein N-terminal domain-containing protein</fullName>
    </recommendedName>
</protein>
<keyword evidence="3" id="KW-0539">Nucleus</keyword>
<organism evidence="7 8">
    <name type="scientific">Serendipita vermifera MAFF 305830</name>
    <dbReference type="NCBI Taxonomy" id="933852"/>
    <lineage>
        <taxon>Eukaryota</taxon>
        <taxon>Fungi</taxon>
        <taxon>Dikarya</taxon>
        <taxon>Basidiomycota</taxon>
        <taxon>Agaricomycotina</taxon>
        <taxon>Agaricomycetes</taxon>
        <taxon>Sebacinales</taxon>
        <taxon>Serendipitaceae</taxon>
        <taxon>Serendipita</taxon>
    </lineage>
</organism>
<feature type="domain" description="Rad21/Rec8-like protein N-terminal" evidence="6">
    <location>
        <begin position="3"/>
        <end position="100"/>
    </location>
</feature>
<dbReference type="PANTHER" id="PTHR12585:SF69">
    <property type="entry name" value="FI11703P"/>
    <property type="match status" value="1"/>
</dbReference>
<dbReference type="Proteomes" id="UP000054097">
    <property type="component" value="Unassembled WGS sequence"/>
</dbReference>
<dbReference type="HOGENOM" id="CLU_015775_0_0_1"/>
<dbReference type="InterPro" id="IPR006910">
    <property type="entry name" value="Rad21_Rec8_N"/>
</dbReference>
<evidence type="ECO:0000259" key="6">
    <source>
        <dbReference type="Pfam" id="PF04825"/>
    </source>
</evidence>
<comment type="similarity">
    <text evidence="2">Belongs to the rad21 family.</text>
</comment>
<evidence type="ECO:0000256" key="3">
    <source>
        <dbReference type="ARBA" id="ARBA00023242"/>
    </source>
</evidence>
<dbReference type="SUPFAM" id="SSF46785">
    <property type="entry name" value="Winged helix' DNA-binding domain"/>
    <property type="match status" value="1"/>
</dbReference>
<dbReference type="InterPro" id="IPR039781">
    <property type="entry name" value="Rad21/Rec8-like"/>
</dbReference>
<dbReference type="Pfam" id="PF04824">
    <property type="entry name" value="Rad21_Rec8"/>
    <property type="match status" value="1"/>
</dbReference>
<dbReference type="GO" id="GO:0007064">
    <property type="term" value="P:mitotic sister chromatid cohesion"/>
    <property type="evidence" value="ECO:0007669"/>
    <property type="project" value="TreeGrafter"/>
</dbReference>
<proteinExistence type="inferred from homology"/>
<evidence type="ECO:0000313" key="8">
    <source>
        <dbReference type="Proteomes" id="UP000054097"/>
    </source>
</evidence>
<feature type="domain" description="Rad21/Rec8-like protein C-terminal eukaryotic" evidence="5">
    <location>
        <begin position="570"/>
        <end position="617"/>
    </location>
</feature>